<sequence>MAKGRYGAQLVYTPMINTKPHPINSTLQEKKAILFDTRYCQISRLPHGGKYAKMLERAGAQILTLSWSNTRATGSQYNADPHIQGLADWTKIRAVKEAVSVPTSQTNAQLLVSLQQVQTAF</sequence>
<evidence type="ECO:0000313" key="2">
    <source>
        <dbReference type="Proteomes" id="UP000054549"/>
    </source>
</evidence>
<protein>
    <submittedName>
        <fullName evidence="1">Uncharacterized protein</fullName>
    </submittedName>
</protein>
<keyword evidence="2" id="KW-1185">Reference proteome</keyword>
<dbReference type="AlphaFoldDB" id="A0A0C2TE59"/>
<name>A0A0C2TE59_AMAMK</name>
<dbReference type="HOGENOM" id="CLU_2037477_0_0_1"/>
<accession>A0A0C2TE59</accession>
<dbReference type="EMBL" id="KN818244">
    <property type="protein sequence ID" value="KIL65104.1"/>
    <property type="molecule type" value="Genomic_DNA"/>
</dbReference>
<reference evidence="1 2" key="1">
    <citation type="submission" date="2014-04" db="EMBL/GenBank/DDBJ databases">
        <title>Evolutionary Origins and Diversification of the Mycorrhizal Mutualists.</title>
        <authorList>
            <consortium name="DOE Joint Genome Institute"/>
            <consortium name="Mycorrhizal Genomics Consortium"/>
            <person name="Kohler A."/>
            <person name="Kuo A."/>
            <person name="Nagy L.G."/>
            <person name="Floudas D."/>
            <person name="Copeland A."/>
            <person name="Barry K.W."/>
            <person name="Cichocki N."/>
            <person name="Veneault-Fourrey C."/>
            <person name="LaButti K."/>
            <person name="Lindquist E.A."/>
            <person name="Lipzen A."/>
            <person name="Lundell T."/>
            <person name="Morin E."/>
            <person name="Murat C."/>
            <person name="Riley R."/>
            <person name="Ohm R."/>
            <person name="Sun H."/>
            <person name="Tunlid A."/>
            <person name="Henrissat B."/>
            <person name="Grigoriev I.V."/>
            <person name="Hibbett D.S."/>
            <person name="Martin F."/>
        </authorList>
    </citation>
    <scope>NUCLEOTIDE SEQUENCE [LARGE SCALE GENOMIC DNA]</scope>
    <source>
        <strain evidence="1 2">Koide BX008</strain>
    </source>
</reference>
<dbReference type="InParanoid" id="A0A0C2TE59"/>
<dbReference type="Proteomes" id="UP000054549">
    <property type="component" value="Unassembled WGS sequence"/>
</dbReference>
<organism evidence="1 2">
    <name type="scientific">Amanita muscaria (strain Koide BX008)</name>
    <dbReference type="NCBI Taxonomy" id="946122"/>
    <lineage>
        <taxon>Eukaryota</taxon>
        <taxon>Fungi</taxon>
        <taxon>Dikarya</taxon>
        <taxon>Basidiomycota</taxon>
        <taxon>Agaricomycotina</taxon>
        <taxon>Agaricomycetes</taxon>
        <taxon>Agaricomycetidae</taxon>
        <taxon>Agaricales</taxon>
        <taxon>Pluteineae</taxon>
        <taxon>Amanitaceae</taxon>
        <taxon>Amanita</taxon>
    </lineage>
</organism>
<proteinExistence type="predicted"/>
<gene>
    <name evidence="1" type="ORF">M378DRAFT_178487</name>
</gene>
<evidence type="ECO:0000313" key="1">
    <source>
        <dbReference type="EMBL" id="KIL65104.1"/>
    </source>
</evidence>